<dbReference type="InterPro" id="IPR019646">
    <property type="entry name" value="Aminoglyc_AdlTrfase"/>
</dbReference>
<dbReference type="EMBL" id="JBHUME010000008">
    <property type="protein sequence ID" value="MFD2613169.1"/>
    <property type="molecule type" value="Genomic_DNA"/>
</dbReference>
<evidence type="ECO:0000313" key="1">
    <source>
        <dbReference type="EMBL" id="MFD2613169.1"/>
    </source>
</evidence>
<keyword evidence="2" id="KW-1185">Reference proteome</keyword>
<sequence>MKRCGGAAIDLFVGRKTRIHKDLDIAVFWEDRNLIVEMMLNSGCECFRLVVVE</sequence>
<evidence type="ECO:0000313" key="2">
    <source>
        <dbReference type="Proteomes" id="UP001597541"/>
    </source>
</evidence>
<dbReference type="Proteomes" id="UP001597541">
    <property type="component" value="Unassembled WGS sequence"/>
</dbReference>
<gene>
    <name evidence="1" type="ORF">ACFSUF_12110</name>
</gene>
<dbReference type="Gene3D" id="3.30.460.40">
    <property type="match status" value="1"/>
</dbReference>
<proteinExistence type="predicted"/>
<comment type="caution">
    <text evidence="1">The sequence shown here is derived from an EMBL/GenBank/DDBJ whole genome shotgun (WGS) entry which is preliminary data.</text>
</comment>
<reference evidence="2" key="1">
    <citation type="journal article" date="2019" name="Int. J. Syst. Evol. Microbiol.">
        <title>The Global Catalogue of Microorganisms (GCM) 10K type strain sequencing project: providing services to taxonomists for standard genome sequencing and annotation.</title>
        <authorList>
            <consortium name="The Broad Institute Genomics Platform"/>
            <consortium name="The Broad Institute Genome Sequencing Center for Infectious Disease"/>
            <person name="Wu L."/>
            <person name="Ma J."/>
        </authorList>
    </citation>
    <scope>NUCLEOTIDE SEQUENCE [LARGE SCALE GENOMIC DNA]</scope>
    <source>
        <strain evidence="2">KCTC 3950</strain>
    </source>
</reference>
<name>A0ABW5PEA2_9BACL</name>
<dbReference type="Pfam" id="PF10706">
    <property type="entry name" value="Aminoglyc_resit"/>
    <property type="match status" value="1"/>
</dbReference>
<organism evidence="1 2">
    <name type="scientific">Paenibacillus gansuensis</name>
    <dbReference type="NCBI Taxonomy" id="306542"/>
    <lineage>
        <taxon>Bacteria</taxon>
        <taxon>Bacillati</taxon>
        <taxon>Bacillota</taxon>
        <taxon>Bacilli</taxon>
        <taxon>Bacillales</taxon>
        <taxon>Paenibacillaceae</taxon>
        <taxon>Paenibacillus</taxon>
    </lineage>
</organism>
<accession>A0ABW5PEA2</accession>
<dbReference type="RefSeq" id="WP_377603174.1">
    <property type="nucleotide sequence ID" value="NZ_JBHUME010000008.1"/>
</dbReference>
<protein>
    <submittedName>
        <fullName evidence="1">Nucleotidyltransferase domain-containing protein</fullName>
    </submittedName>
</protein>